<gene>
    <name evidence="1" type="ORF">FuraDRAFT_0184</name>
</gene>
<protein>
    <submittedName>
        <fullName evidence="1">Uncharacterized protein</fullName>
    </submittedName>
</protein>
<accession>B9YYJ9</accession>
<name>B9YYJ9_9NEIS</name>
<dbReference type="EMBL" id="ACIS01000001">
    <property type="protein sequence ID" value="EEG10202.1"/>
    <property type="molecule type" value="Genomic_DNA"/>
</dbReference>
<organism evidence="1 2">
    <name type="scientific">Pseudogulbenkiania ferrooxidans 2002</name>
    <dbReference type="NCBI Taxonomy" id="279714"/>
    <lineage>
        <taxon>Bacteria</taxon>
        <taxon>Pseudomonadati</taxon>
        <taxon>Pseudomonadota</taxon>
        <taxon>Betaproteobacteria</taxon>
        <taxon>Neisseriales</taxon>
        <taxon>Chromobacteriaceae</taxon>
        <taxon>Pseudogulbenkiania</taxon>
    </lineage>
</organism>
<dbReference type="AlphaFoldDB" id="B9YYJ9"/>
<dbReference type="Proteomes" id="UP000003165">
    <property type="component" value="Unassembled WGS sequence"/>
</dbReference>
<evidence type="ECO:0000313" key="1">
    <source>
        <dbReference type="EMBL" id="EEG10202.1"/>
    </source>
</evidence>
<evidence type="ECO:0000313" key="2">
    <source>
        <dbReference type="Proteomes" id="UP000003165"/>
    </source>
</evidence>
<sequence length="223" mass="23799">MSELPFVLSRRVEQRLAALAGGATLAPMATGPKWACLLVAEAPAPSHEQLAAARPWLAALRPLNVPLQDWRNEATAPLVCSARDRAGRVGAYAGVGSDGAVEVVAALPCGLWSSEPRVWWPGSYEIPLLRQLDTVYAPLWQALRSGAPGYLCLSLLGMRGTALIAKGEFGNERPYRLPHEIDTLALPPVRFAGSAVEARDALMAALDQVRACAGVSPAHPFYL</sequence>
<comment type="caution">
    <text evidence="1">The sequence shown here is derived from an EMBL/GenBank/DDBJ whole genome shotgun (WGS) entry which is preliminary data.</text>
</comment>
<reference evidence="1 2" key="1">
    <citation type="submission" date="2009-02" db="EMBL/GenBank/DDBJ databases">
        <title>Sequencing of the draft genome and assembly of Lutiella nitroferrum 2002.</title>
        <authorList>
            <consortium name="US DOE Joint Genome Institute (JGI-PGF)"/>
            <person name="Lucas S."/>
            <person name="Copeland A."/>
            <person name="Lapidus A."/>
            <person name="Glavina del Rio T."/>
            <person name="Tice H."/>
            <person name="Bruce D."/>
            <person name="Goodwin L."/>
            <person name="Pitluck S."/>
            <person name="Larimer F."/>
            <person name="Land M.L."/>
            <person name="Hauser L."/>
            <person name="Coates J.D."/>
        </authorList>
    </citation>
    <scope>NUCLEOTIDE SEQUENCE [LARGE SCALE GENOMIC DNA]</scope>
    <source>
        <strain evidence="1 2">2002</strain>
    </source>
</reference>
<dbReference type="eggNOG" id="ENOG5033YQY">
    <property type="taxonomic scope" value="Bacteria"/>
</dbReference>
<keyword evidence="2" id="KW-1185">Reference proteome</keyword>
<proteinExistence type="predicted"/>